<evidence type="ECO:0000313" key="3">
    <source>
        <dbReference type="EMBL" id="TGB00559.1"/>
    </source>
</evidence>
<dbReference type="Proteomes" id="UP000297948">
    <property type="component" value="Unassembled WGS sequence"/>
</dbReference>
<keyword evidence="2" id="KW-0812">Transmembrane</keyword>
<dbReference type="EMBL" id="SRID01000237">
    <property type="protein sequence ID" value="TGB00559.1"/>
    <property type="molecule type" value="Genomic_DNA"/>
</dbReference>
<comment type="caution">
    <text evidence="3">The sequence shown here is derived from an EMBL/GenBank/DDBJ whole genome shotgun (WGS) entry which is preliminary data.</text>
</comment>
<keyword evidence="2" id="KW-1133">Transmembrane helix</keyword>
<feature type="transmembrane region" description="Helical" evidence="2">
    <location>
        <begin position="30"/>
        <end position="51"/>
    </location>
</feature>
<feature type="transmembrane region" description="Helical" evidence="2">
    <location>
        <begin position="66"/>
        <end position="86"/>
    </location>
</feature>
<feature type="region of interest" description="Disordered" evidence="1">
    <location>
        <begin position="1"/>
        <end position="20"/>
    </location>
</feature>
<proteinExistence type="predicted"/>
<keyword evidence="2" id="KW-0472">Membrane</keyword>
<keyword evidence="4" id="KW-1185">Reference proteome</keyword>
<dbReference type="RefSeq" id="WP_135340806.1">
    <property type="nucleotide sequence ID" value="NZ_JBHLTX010000035.1"/>
</dbReference>
<sequence length="173" mass="17500">MSNYTQTPYPQGTPANYAPQGAAAEPDKKLPIIAIVGSVIALIGSCLNWTMAEGETGGIKGTDGDGMISLITAILAAVLFVGGMLAKKGVLHVAGAVAALVTLVIGAINIADPERLFLQKAEDEGMSESQAKAAADQLGLDFTAGAGSYMVAIGALAALVCGFLAFKNSRSSN</sequence>
<dbReference type="OrthoDB" id="4332185at2"/>
<organism evidence="3 4">
    <name type="scientific">Streptomyces palmae</name>
    <dbReference type="NCBI Taxonomy" id="1701085"/>
    <lineage>
        <taxon>Bacteria</taxon>
        <taxon>Bacillati</taxon>
        <taxon>Actinomycetota</taxon>
        <taxon>Actinomycetes</taxon>
        <taxon>Kitasatosporales</taxon>
        <taxon>Streptomycetaceae</taxon>
        <taxon>Streptomyces</taxon>
    </lineage>
</organism>
<evidence type="ECO:0000256" key="2">
    <source>
        <dbReference type="SAM" id="Phobius"/>
    </source>
</evidence>
<name>A0A4Z0GU68_9ACTN</name>
<gene>
    <name evidence="3" type="ORF">E4099_21840</name>
</gene>
<feature type="transmembrane region" description="Helical" evidence="2">
    <location>
        <begin position="146"/>
        <end position="166"/>
    </location>
</feature>
<accession>A0A4Z0GU68</accession>
<feature type="compositionally biased region" description="Polar residues" evidence="1">
    <location>
        <begin position="1"/>
        <end position="14"/>
    </location>
</feature>
<protein>
    <submittedName>
        <fullName evidence="3">Uncharacterized protein</fullName>
    </submittedName>
</protein>
<reference evidence="3 4" key="1">
    <citation type="submission" date="2019-03" db="EMBL/GenBank/DDBJ databases">
        <authorList>
            <person name="Gonzalez-Pimentel J.L."/>
        </authorList>
    </citation>
    <scope>NUCLEOTIDE SEQUENCE [LARGE SCALE GENOMIC DNA]</scope>
    <source>
        <strain evidence="3 4">JCM 31289</strain>
    </source>
</reference>
<dbReference type="AlphaFoldDB" id="A0A4Z0GU68"/>
<feature type="transmembrane region" description="Helical" evidence="2">
    <location>
        <begin position="93"/>
        <end position="111"/>
    </location>
</feature>
<evidence type="ECO:0000313" key="4">
    <source>
        <dbReference type="Proteomes" id="UP000297948"/>
    </source>
</evidence>
<evidence type="ECO:0000256" key="1">
    <source>
        <dbReference type="SAM" id="MobiDB-lite"/>
    </source>
</evidence>